<name>C6WWS4_METML</name>
<dbReference type="InterPro" id="IPR011335">
    <property type="entry name" value="Restrct_endonuc-II-like"/>
</dbReference>
<dbReference type="HOGENOM" id="CLU_848976_0_0_4"/>
<dbReference type="InterPro" id="IPR011856">
    <property type="entry name" value="tRNA_endonuc-like_dom_sf"/>
</dbReference>
<dbReference type="OrthoDB" id="6820978at2"/>
<dbReference type="EMBL" id="CP001672">
    <property type="protein sequence ID" value="ACT48373.1"/>
    <property type="molecule type" value="Genomic_DNA"/>
</dbReference>
<reference evidence="1 2" key="2">
    <citation type="journal article" date="2011" name="J. Bacteriol.">
        <title>Genomes of three methylotrophs from a single niche uncover genetic and metabolic divergence of Methylophilaceae.</title>
        <authorList>
            <person name="Lapidus A."/>
            <person name="Clum A."/>
            <person name="Labutti K."/>
            <person name="Kaluzhnaya M.G."/>
            <person name="Lim S."/>
            <person name="Beck D.A."/>
            <person name="Glavina Del Rio T."/>
            <person name="Nolan M."/>
            <person name="Mavromatis K."/>
            <person name="Huntemann M."/>
            <person name="Lucas S."/>
            <person name="Lidstrom M.E."/>
            <person name="Ivanova N."/>
            <person name="Chistoserdova L."/>
        </authorList>
    </citation>
    <scope>NUCLEOTIDE SEQUENCE [LARGE SCALE GENOMIC DNA]</scope>
    <source>
        <strain evidence="2">JLW8 / ATCC BAA-1282 / DSM 17540</strain>
    </source>
</reference>
<evidence type="ECO:0000313" key="1">
    <source>
        <dbReference type="EMBL" id="ACT48373.1"/>
    </source>
</evidence>
<dbReference type="KEGG" id="mmb:Mmol_1469"/>
<dbReference type="eggNOG" id="ENOG5032687">
    <property type="taxonomic scope" value="Bacteria"/>
</dbReference>
<dbReference type="Proteomes" id="UP000002742">
    <property type="component" value="Chromosome"/>
</dbReference>
<evidence type="ECO:0000313" key="2">
    <source>
        <dbReference type="Proteomes" id="UP000002742"/>
    </source>
</evidence>
<proteinExistence type="predicted"/>
<dbReference type="AlphaFoldDB" id="C6WWS4"/>
<reference evidence="2" key="1">
    <citation type="submission" date="2009-07" db="EMBL/GenBank/DDBJ databases">
        <title>Complete sequence of Methylotenera mobilis JLW8.</title>
        <authorList>
            <consortium name="US DOE Joint Genome Institute"/>
            <person name="Lucas S."/>
            <person name="Copeland A."/>
            <person name="Lapidus A."/>
            <person name="Glavina del Rio T."/>
            <person name="Tice H."/>
            <person name="Bruce D."/>
            <person name="Goodwin L."/>
            <person name="Pitluck S."/>
            <person name="LaButti K.M."/>
            <person name="Clum A."/>
            <person name="Larimer F."/>
            <person name="Land M."/>
            <person name="Hauser L."/>
            <person name="Kyrpides N."/>
            <person name="Mikhailova N."/>
            <person name="Kayluzhnaya M."/>
            <person name="Chistoserdova L."/>
        </authorList>
    </citation>
    <scope>NUCLEOTIDE SEQUENCE [LARGE SCALE GENOMIC DNA]</scope>
    <source>
        <strain evidence="2">JLW8 / ATCC BAA-1282 / DSM 17540</strain>
    </source>
</reference>
<accession>C6WWS4</accession>
<dbReference type="SUPFAM" id="SSF52980">
    <property type="entry name" value="Restriction endonuclease-like"/>
    <property type="match status" value="1"/>
</dbReference>
<dbReference type="Gene3D" id="3.40.1350.10">
    <property type="match status" value="1"/>
</dbReference>
<organism evidence="1 2">
    <name type="scientific">Methylotenera mobilis (strain JLW8 / ATCC BAA-1282 / DSM 17540)</name>
    <dbReference type="NCBI Taxonomy" id="583345"/>
    <lineage>
        <taxon>Bacteria</taxon>
        <taxon>Pseudomonadati</taxon>
        <taxon>Pseudomonadota</taxon>
        <taxon>Betaproteobacteria</taxon>
        <taxon>Nitrosomonadales</taxon>
        <taxon>Methylophilaceae</taxon>
        <taxon>Methylotenera</taxon>
    </lineage>
</organism>
<keyword evidence="2" id="KW-1185">Reference proteome</keyword>
<sequence>MSKKISAARLRTIYKRQINARWDESYIPSILATREEAPSKSWPTILTSKKISNRHIHLLSKPERNAALLGLYNPKIIGLQEQRMLNPEPDLHPLHTFVGVDRSTLCSFSGLISVAERLNCEDFLTRIKVKVKNDVLTMVFPLFGDLLWAVKNDVGDVFCINWSIKGKREQFLESQSKSKGNAGNQFHQDLLVRHQIEQVYYSDCDIRTTHISDEFIDSNVVANLRQLFLHHASEVNLNVEQHNEIASAYKTAMEIGIAPNSVIENFSTRRKYSVYQCRTIFYQLIWNRELRVDLFSPILINKPLNPEARDVLEVYADWFKEAS</sequence>
<protein>
    <submittedName>
        <fullName evidence="1">Uncharacterized protein</fullName>
    </submittedName>
</protein>
<dbReference type="RefSeq" id="WP_015832408.1">
    <property type="nucleotide sequence ID" value="NC_012968.1"/>
</dbReference>
<dbReference type="STRING" id="583345.Mmol_1469"/>
<gene>
    <name evidence="1" type="ordered locus">Mmol_1469</name>
</gene>
<dbReference type="GO" id="GO:0003676">
    <property type="term" value="F:nucleic acid binding"/>
    <property type="evidence" value="ECO:0007669"/>
    <property type="project" value="InterPro"/>
</dbReference>